<dbReference type="SUPFAM" id="SSF56349">
    <property type="entry name" value="DNA breaking-rejoining enzymes"/>
    <property type="match status" value="1"/>
</dbReference>
<dbReference type="InterPro" id="IPR044068">
    <property type="entry name" value="CB"/>
</dbReference>
<dbReference type="Pfam" id="PF00589">
    <property type="entry name" value="Phage_integrase"/>
    <property type="match status" value="1"/>
</dbReference>
<dbReference type="PROSITE" id="PS51898">
    <property type="entry name" value="TYR_RECOMBINASE"/>
    <property type="match status" value="1"/>
</dbReference>
<evidence type="ECO:0008006" key="6">
    <source>
        <dbReference type="Google" id="ProtNLM"/>
    </source>
</evidence>
<keyword evidence="1" id="KW-0238">DNA-binding</keyword>
<accession>A0A382CLM0</accession>
<dbReference type="AlphaFoldDB" id="A0A382CLM0"/>
<dbReference type="InterPro" id="IPR002104">
    <property type="entry name" value="Integrase_catalytic"/>
</dbReference>
<organism evidence="5">
    <name type="scientific">marine metagenome</name>
    <dbReference type="NCBI Taxonomy" id="408172"/>
    <lineage>
        <taxon>unclassified sequences</taxon>
        <taxon>metagenomes</taxon>
        <taxon>ecological metagenomes</taxon>
    </lineage>
</organism>
<dbReference type="Gene3D" id="1.10.150.130">
    <property type="match status" value="1"/>
</dbReference>
<feature type="domain" description="Core-binding (CB)" evidence="4">
    <location>
        <begin position="243"/>
        <end position="348"/>
    </location>
</feature>
<keyword evidence="2" id="KW-0233">DNA recombination</keyword>
<dbReference type="InterPro" id="IPR050090">
    <property type="entry name" value="Tyrosine_recombinase_XerCD"/>
</dbReference>
<dbReference type="GO" id="GO:0015074">
    <property type="term" value="P:DNA integration"/>
    <property type="evidence" value="ECO:0007669"/>
    <property type="project" value="InterPro"/>
</dbReference>
<evidence type="ECO:0000259" key="3">
    <source>
        <dbReference type="PROSITE" id="PS51898"/>
    </source>
</evidence>
<evidence type="ECO:0000256" key="1">
    <source>
        <dbReference type="ARBA" id="ARBA00023125"/>
    </source>
</evidence>
<dbReference type="InterPro" id="IPR011010">
    <property type="entry name" value="DNA_brk_join_enz"/>
</dbReference>
<dbReference type="EMBL" id="UINC01035111">
    <property type="protein sequence ID" value="SVB27000.1"/>
    <property type="molecule type" value="Genomic_DNA"/>
</dbReference>
<name>A0A382CLM0_9ZZZZ</name>
<dbReference type="PANTHER" id="PTHR30349">
    <property type="entry name" value="PHAGE INTEGRASE-RELATED"/>
    <property type="match status" value="1"/>
</dbReference>
<evidence type="ECO:0000256" key="2">
    <source>
        <dbReference type="ARBA" id="ARBA00023172"/>
    </source>
</evidence>
<proteinExistence type="predicted"/>
<feature type="non-terminal residue" evidence="5">
    <location>
        <position position="596"/>
    </location>
</feature>
<protein>
    <recommendedName>
        <fullName evidence="6">Tyr recombinase domain-containing protein</fullName>
    </recommendedName>
</protein>
<dbReference type="InterPro" id="IPR010998">
    <property type="entry name" value="Integrase_recombinase_N"/>
</dbReference>
<gene>
    <name evidence="5" type="ORF">METZ01_LOCUS179854</name>
</gene>
<dbReference type="CDD" id="cd01184">
    <property type="entry name" value="INT_C_like_1"/>
    <property type="match status" value="1"/>
</dbReference>
<reference evidence="5" key="1">
    <citation type="submission" date="2018-05" db="EMBL/GenBank/DDBJ databases">
        <authorList>
            <person name="Lanie J.A."/>
            <person name="Ng W.-L."/>
            <person name="Kazmierczak K.M."/>
            <person name="Andrzejewski T.M."/>
            <person name="Davidsen T.M."/>
            <person name="Wayne K.J."/>
            <person name="Tettelin H."/>
            <person name="Glass J.I."/>
            <person name="Rusch D."/>
            <person name="Podicherti R."/>
            <person name="Tsui H.-C.T."/>
            <person name="Winkler M.E."/>
        </authorList>
    </citation>
    <scope>NUCLEOTIDE SEQUENCE</scope>
</reference>
<dbReference type="GO" id="GO:0003677">
    <property type="term" value="F:DNA binding"/>
    <property type="evidence" value="ECO:0007669"/>
    <property type="project" value="UniProtKB-KW"/>
</dbReference>
<sequence length="596" mass="71152">MRTHLVSRKSGSSYRFHFRSIIPKDLISHFEGRKQFQISLYNVSYNETLLLSLTLKNLLDRIFYDIRNGMKSLTLYDVKDILRTEVRKQIQHSHHVHLGTNKWDEEQIKKSLHSVKLKETRLRNRLSEDIKGCEKEIDEKFESILNSLEISTEKNSIIYKQLRMSFIEIYVMRYEWMRNLIQETGRDDDDFRREVDKKLRMDLFPELQKQSSSEKIVHEKEIDTLQTTELPVFSSPTKGIQTTPISECIDSFIENRGDIKEKTEQSHRSRLNLLIEDFGDIPIGSITREMGTTLKSHIVKLPRNRKLNPLYRKYDFHELVQMNVRDIISTRTVNEHLSYLSSFMEFCKNHGYTDQNPFTGMKLPMKIRPRDERDRFSELEIKKLFNKDNYIPSTQIHKKRYEYFWVPLISLFTGMRLGEICPLYIDNVRKIKKRWCIDIVQEEERPDKSIKTLSSRRIIPIHNTLIDLGFLDFLQILKKKHPKRERIFEELRYIGGSYNKNVSKFWNVRYLPKLGLKTSKKNFHSLRHTVSDHLKQKGVEPHFVKELLGHSSGEGEWDRYGKNYEPEIMFNKCIKRIVYKTSQNSSVDFRRLKVDW</sequence>
<dbReference type="PANTHER" id="PTHR30349:SF41">
    <property type="entry name" value="INTEGRASE_RECOMBINASE PROTEIN MJ0367-RELATED"/>
    <property type="match status" value="1"/>
</dbReference>
<dbReference type="GO" id="GO:0006310">
    <property type="term" value="P:DNA recombination"/>
    <property type="evidence" value="ECO:0007669"/>
    <property type="project" value="UniProtKB-KW"/>
</dbReference>
<evidence type="ECO:0000259" key="4">
    <source>
        <dbReference type="PROSITE" id="PS51900"/>
    </source>
</evidence>
<evidence type="ECO:0000313" key="5">
    <source>
        <dbReference type="EMBL" id="SVB27000.1"/>
    </source>
</evidence>
<dbReference type="Gene3D" id="1.10.443.10">
    <property type="entry name" value="Intergrase catalytic core"/>
    <property type="match status" value="1"/>
</dbReference>
<dbReference type="PROSITE" id="PS51900">
    <property type="entry name" value="CB"/>
    <property type="match status" value="1"/>
</dbReference>
<feature type="domain" description="Tyr recombinase" evidence="3">
    <location>
        <begin position="371"/>
        <end position="574"/>
    </location>
</feature>
<dbReference type="InterPro" id="IPR013762">
    <property type="entry name" value="Integrase-like_cat_sf"/>
</dbReference>